<evidence type="ECO:0000313" key="4">
    <source>
        <dbReference type="EMBL" id="EFI99423.1"/>
    </source>
</evidence>
<dbReference type="RefSeq" id="XP_003034326.1">
    <property type="nucleotide sequence ID" value="XM_003034280.1"/>
</dbReference>
<feature type="region of interest" description="Disordered" evidence="1">
    <location>
        <begin position="258"/>
        <end position="281"/>
    </location>
</feature>
<feature type="non-terminal residue" evidence="4">
    <location>
        <position position="320"/>
    </location>
</feature>
<dbReference type="EMBL" id="GL377304">
    <property type="protein sequence ID" value="EFI99423.1"/>
    <property type="molecule type" value="Genomic_DNA"/>
</dbReference>
<dbReference type="PANTHER" id="PTHR40465:SF1">
    <property type="entry name" value="DUF6534 DOMAIN-CONTAINING PROTEIN"/>
    <property type="match status" value="1"/>
</dbReference>
<feature type="transmembrane region" description="Helical" evidence="2">
    <location>
        <begin position="12"/>
        <end position="31"/>
    </location>
</feature>
<feature type="transmembrane region" description="Helical" evidence="2">
    <location>
        <begin position="90"/>
        <end position="111"/>
    </location>
</feature>
<feature type="transmembrane region" description="Helical" evidence="2">
    <location>
        <begin position="193"/>
        <end position="219"/>
    </location>
</feature>
<sequence length="320" mass="35759">MTATLDNTLGMLFDSLVLSAILYGAGLLQIWHYYRHYARKDGWIIRSLVITLFCIDTAQQGMYAASVYWYCVTTHGDPTSLTVLDAKLAQQVELIGVLALIVQSFYCYRVFLLSRKNYFVAGFLLLFCLGTFAVLSTYYGFIAQYSLFADLVTVKPLSIAINVTSAVMDVMISISMVFFLHTSKTGFKRSNDVLNRLIVFTFNTGLPTSAAAIWSLIAINVWPDTFVYMLTFFLEGRLYTNCLMVTLNSRANLKSALSGSSGENYTMSSRDRSGNLSSGQRLNGSNAIAIRIDTTQQLDRGVEDYKQQQHGMETQSVDKV</sequence>
<gene>
    <name evidence="4" type="ORF">SCHCODRAFT_106705</name>
</gene>
<dbReference type="InterPro" id="IPR045339">
    <property type="entry name" value="DUF6534"/>
</dbReference>
<dbReference type="HOGENOM" id="CLU_046025_5_4_1"/>
<dbReference type="InParanoid" id="D8PZE0"/>
<proteinExistence type="predicted"/>
<name>D8PZE0_SCHCM</name>
<keyword evidence="5" id="KW-1185">Reference proteome</keyword>
<reference evidence="4 5" key="1">
    <citation type="journal article" date="2010" name="Nat. Biotechnol.">
        <title>Genome sequence of the model mushroom Schizophyllum commune.</title>
        <authorList>
            <person name="Ohm R.A."/>
            <person name="de Jong J.F."/>
            <person name="Lugones L.G."/>
            <person name="Aerts A."/>
            <person name="Kothe E."/>
            <person name="Stajich J.E."/>
            <person name="de Vries R.P."/>
            <person name="Record E."/>
            <person name="Levasseur A."/>
            <person name="Baker S.E."/>
            <person name="Bartholomew K.A."/>
            <person name="Coutinho P.M."/>
            <person name="Erdmann S."/>
            <person name="Fowler T.J."/>
            <person name="Gathman A.C."/>
            <person name="Lombard V."/>
            <person name="Henrissat B."/>
            <person name="Knabe N."/>
            <person name="Kuees U."/>
            <person name="Lilly W.W."/>
            <person name="Lindquist E."/>
            <person name="Lucas S."/>
            <person name="Magnuson J.K."/>
            <person name="Piumi F."/>
            <person name="Raudaskoski M."/>
            <person name="Salamov A."/>
            <person name="Schmutz J."/>
            <person name="Schwarze F.W.M.R."/>
            <person name="vanKuyk P.A."/>
            <person name="Horton J.S."/>
            <person name="Grigoriev I.V."/>
            <person name="Woesten H.A.B."/>
        </authorList>
    </citation>
    <scope>NUCLEOTIDE SEQUENCE [LARGE SCALE GENOMIC DNA]</scope>
    <source>
        <strain evidence="5">H4-8 / FGSC 9210</strain>
    </source>
</reference>
<feature type="transmembrane region" description="Helical" evidence="2">
    <location>
        <begin position="159"/>
        <end position="181"/>
    </location>
</feature>
<organism evidence="5">
    <name type="scientific">Schizophyllum commune (strain H4-8 / FGSC 9210)</name>
    <name type="common">Split gill fungus</name>
    <dbReference type="NCBI Taxonomy" id="578458"/>
    <lineage>
        <taxon>Eukaryota</taxon>
        <taxon>Fungi</taxon>
        <taxon>Dikarya</taxon>
        <taxon>Basidiomycota</taxon>
        <taxon>Agaricomycotina</taxon>
        <taxon>Agaricomycetes</taxon>
        <taxon>Agaricomycetidae</taxon>
        <taxon>Agaricales</taxon>
        <taxon>Schizophyllaceae</taxon>
        <taxon>Schizophyllum</taxon>
    </lineage>
</organism>
<keyword evidence="2" id="KW-1133">Transmembrane helix</keyword>
<evidence type="ECO:0000259" key="3">
    <source>
        <dbReference type="Pfam" id="PF20152"/>
    </source>
</evidence>
<dbReference type="VEuPathDB" id="FungiDB:SCHCODRAFT_02614543"/>
<dbReference type="GeneID" id="9586311"/>
<feature type="domain" description="DUF6534" evidence="3">
    <location>
        <begin position="165"/>
        <end position="251"/>
    </location>
</feature>
<keyword evidence="2" id="KW-0472">Membrane</keyword>
<dbReference type="OrthoDB" id="3263055at2759"/>
<feature type="transmembrane region" description="Helical" evidence="2">
    <location>
        <begin position="43"/>
        <end position="70"/>
    </location>
</feature>
<dbReference type="KEGG" id="scm:SCHCO_02614543"/>
<dbReference type="eggNOG" id="ENOG502R1AP">
    <property type="taxonomic scope" value="Eukaryota"/>
</dbReference>
<evidence type="ECO:0000256" key="2">
    <source>
        <dbReference type="SAM" id="Phobius"/>
    </source>
</evidence>
<evidence type="ECO:0000256" key="1">
    <source>
        <dbReference type="SAM" id="MobiDB-lite"/>
    </source>
</evidence>
<evidence type="ECO:0000313" key="5">
    <source>
        <dbReference type="Proteomes" id="UP000007431"/>
    </source>
</evidence>
<keyword evidence="2" id="KW-0812">Transmembrane</keyword>
<dbReference type="Proteomes" id="UP000007431">
    <property type="component" value="Unassembled WGS sequence"/>
</dbReference>
<dbReference type="AlphaFoldDB" id="D8PZE0"/>
<dbReference type="PANTHER" id="PTHR40465">
    <property type="entry name" value="CHROMOSOME 1, WHOLE GENOME SHOTGUN SEQUENCE"/>
    <property type="match status" value="1"/>
</dbReference>
<protein>
    <recommendedName>
        <fullName evidence="3">DUF6534 domain-containing protein</fullName>
    </recommendedName>
</protein>
<accession>D8PZE0</accession>
<feature type="transmembrane region" description="Helical" evidence="2">
    <location>
        <begin position="118"/>
        <end position="139"/>
    </location>
</feature>
<dbReference type="Pfam" id="PF20152">
    <property type="entry name" value="DUF6534"/>
    <property type="match status" value="1"/>
</dbReference>
<dbReference type="OMA" id="MSINIMA"/>